<feature type="signal peptide" evidence="1">
    <location>
        <begin position="1"/>
        <end position="20"/>
    </location>
</feature>
<gene>
    <name evidence="2" type="ORF">OLEAN_C29010</name>
</gene>
<dbReference type="Pfam" id="PF17963">
    <property type="entry name" value="Big_9"/>
    <property type="match status" value="2"/>
</dbReference>
<dbReference type="Proteomes" id="UP000032749">
    <property type="component" value="Chromosome"/>
</dbReference>
<organism evidence="2 3">
    <name type="scientific">Oleispira antarctica RB-8</name>
    <dbReference type="NCBI Taxonomy" id="698738"/>
    <lineage>
        <taxon>Bacteria</taxon>
        <taxon>Pseudomonadati</taxon>
        <taxon>Pseudomonadota</taxon>
        <taxon>Gammaproteobacteria</taxon>
        <taxon>Oceanospirillales</taxon>
        <taxon>Oceanospirillaceae</taxon>
        <taxon>Oleispira</taxon>
    </lineage>
</organism>
<dbReference type="InterPro" id="IPR013783">
    <property type="entry name" value="Ig-like_fold"/>
</dbReference>
<keyword evidence="3" id="KW-1185">Reference proteome</keyword>
<dbReference type="OrthoDB" id="614750at2"/>
<dbReference type="AlphaFoldDB" id="R4YPS9"/>
<evidence type="ECO:0000313" key="2">
    <source>
        <dbReference type="EMBL" id="CCK77077.1"/>
    </source>
</evidence>
<dbReference type="HOGENOM" id="CLU_285589_0_0_6"/>
<keyword evidence="2" id="KW-0378">Hydrolase</keyword>
<sequence length="909" mass="96945">MPYRLLLAVLLAYLSPNSFAGDIIIIPGAGLNDTSSTTPIGGNLGTTLGQQRLNVFQKAADTLETYLDISFEVTVDAAFVTSLECSSESAILGTAGPNHILIDFLNAPEGNTFYPVALGNNLSGQDALPNTADIEASFNARIDNNTNCLNGSDWYYGYDDPATTGDARYINDISFYSTVIHELLHGLGVLSFVDDEGALINGVVDGYSKYLFDNTTGLSWEDMSNSQRLSSAKNTSNLVWTGNSVNNSVAALALTDGINNGRVEMYAPAPYENGSSVSHFSKDATPNEIMEPKYTEFLTTPGLAQQVLQDIGWPMPIAANNAPILTMIGALSSLEDNSKVVSLSATDADSQTVNFSAHSDNSSITTLISGSILTLIPDNNYAGSANITVTANDGSGAENAIDSEVFVYTITPENDLPIFTNSASGSVQYSHPFNLDLTATDADLDTLTFALTTHNSEQVNASINNSTLTIQAINQFTGHSEIEVRVSDGTVTASQTINLTIYDDLSLISSAGNLNQNHSLTVTNNTFEFTLGGGDNNYNAEVVFDGQNITSSLLSFSAGKYYLAMPESGAFAGNYTITITDGKGNSADFMIQRSLTVSANIHELIANSCNQKIYIEGAPAGSILDLHINQGAGIVDLKIDHVNTTQVVAPNDASRFNRAVVNISVNNVSDIHPINISADSVILPAGSINLTTLPFHDVALTVTDSFGKGVSTSINIDDDRFISWGLNQQQLTNDLGELLLGLPKDQTASLTLTAENFQSKTVALNPQLDQVLYALELFENPITVSGSITTSNLDFVSEAPLVQLIDSDGTAVIAEVSILNSNTVTYSVTINKFAFDANKLIVTYGDIIQEASISDNQIDNTLNVHIDRLQVSDELESSESIIKTSTSAGSGLMLLLSLLLLVNQRSKKY</sequence>
<accession>R4YPS9</accession>
<feature type="chain" id="PRO_5004383355" evidence="1">
    <location>
        <begin position="21"/>
        <end position="909"/>
    </location>
</feature>
<dbReference type="GO" id="GO:0006508">
    <property type="term" value="P:proteolysis"/>
    <property type="evidence" value="ECO:0007669"/>
    <property type="project" value="UniProtKB-KW"/>
</dbReference>
<evidence type="ECO:0000256" key="1">
    <source>
        <dbReference type="SAM" id="SignalP"/>
    </source>
</evidence>
<dbReference type="GO" id="GO:0005509">
    <property type="term" value="F:calcium ion binding"/>
    <property type="evidence" value="ECO:0007669"/>
    <property type="project" value="InterPro"/>
</dbReference>
<protein>
    <submittedName>
        <fullName evidence="2">Protease-associated PA</fullName>
    </submittedName>
</protein>
<keyword evidence="1" id="KW-0732">Signal</keyword>
<evidence type="ECO:0000313" key="3">
    <source>
        <dbReference type="Proteomes" id="UP000032749"/>
    </source>
</evidence>
<dbReference type="STRING" id="698738.OLEAN_C29010"/>
<dbReference type="EMBL" id="FO203512">
    <property type="protein sequence ID" value="CCK77077.1"/>
    <property type="molecule type" value="Genomic_DNA"/>
</dbReference>
<dbReference type="GO" id="GO:0008233">
    <property type="term" value="F:peptidase activity"/>
    <property type="evidence" value="ECO:0007669"/>
    <property type="project" value="UniProtKB-KW"/>
</dbReference>
<dbReference type="Gene3D" id="2.60.40.10">
    <property type="entry name" value="Immunoglobulins"/>
    <property type="match status" value="1"/>
</dbReference>
<proteinExistence type="predicted"/>
<dbReference type="SUPFAM" id="SSF49313">
    <property type="entry name" value="Cadherin-like"/>
    <property type="match status" value="1"/>
</dbReference>
<reference evidence="2 3" key="1">
    <citation type="journal article" date="2013" name="Nat. Commun.">
        <title>Genome sequence and functional genomic analysis of the oil-degrading bacterium Oleispira antarctica.</title>
        <authorList>
            <person name="Kube M."/>
            <person name="Chernikova T.N."/>
            <person name="Al-Ramahi Y."/>
            <person name="Beloqui A."/>
            <person name="Lopez-Cortez N."/>
            <person name="Guazzaroni M.E."/>
            <person name="Heipieper H.J."/>
            <person name="Klages S."/>
            <person name="Kotsyurbenko O.R."/>
            <person name="Langer I."/>
            <person name="Nechitaylo T.Y."/>
            <person name="Lunsdorf H."/>
            <person name="Fernandez M."/>
            <person name="Juarez S."/>
            <person name="Ciordia S."/>
            <person name="Singer A."/>
            <person name="Kagan O."/>
            <person name="Egorova O."/>
            <person name="Petit P.A."/>
            <person name="Stogios P."/>
            <person name="Kim Y."/>
            <person name="Tchigvintsev A."/>
            <person name="Flick R."/>
            <person name="Denaro R."/>
            <person name="Genovese M."/>
            <person name="Albar J.P."/>
            <person name="Reva O.N."/>
            <person name="Martinez-Gomariz M."/>
            <person name="Tran H."/>
            <person name="Ferrer M."/>
            <person name="Savchenko A."/>
            <person name="Yakunin A.F."/>
            <person name="Yakimov M.M."/>
            <person name="Golyshina O.V."/>
            <person name="Reinhardt R."/>
            <person name="Golyshin P.N."/>
        </authorList>
    </citation>
    <scope>NUCLEOTIDE SEQUENCE [LARGE SCALE GENOMIC DNA]</scope>
</reference>
<dbReference type="InterPro" id="IPR015919">
    <property type="entry name" value="Cadherin-like_sf"/>
</dbReference>
<dbReference type="KEGG" id="oai:OLEAN_C29010"/>
<keyword evidence="2" id="KW-0645">Protease</keyword>
<dbReference type="GO" id="GO:0016020">
    <property type="term" value="C:membrane"/>
    <property type="evidence" value="ECO:0007669"/>
    <property type="project" value="InterPro"/>
</dbReference>
<name>R4YPS9_OLEAN</name>